<evidence type="ECO:0000256" key="5">
    <source>
        <dbReference type="ARBA" id="ARBA00022840"/>
    </source>
</evidence>
<evidence type="ECO:0000256" key="1">
    <source>
        <dbReference type="ARBA" id="ARBA00005820"/>
    </source>
</evidence>
<dbReference type="PROSITE" id="PS50294">
    <property type="entry name" value="WD_REPEATS_REGION"/>
    <property type="match status" value="5"/>
</dbReference>
<name>A0ABW0BDP5_9ACTN</name>
<evidence type="ECO:0000256" key="2">
    <source>
        <dbReference type="ARBA" id="ARBA00022574"/>
    </source>
</evidence>
<dbReference type="InterPro" id="IPR000719">
    <property type="entry name" value="Prot_kinase_dom"/>
</dbReference>
<evidence type="ECO:0000313" key="13">
    <source>
        <dbReference type="Proteomes" id="UP001596087"/>
    </source>
</evidence>
<gene>
    <name evidence="12" type="ORF">ACFPGP_01995</name>
</gene>
<feature type="repeat" description="WD" evidence="7">
    <location>
        <begin position="1597"/>
        <end position="1638"/>
    </location>
</feature>
<dbReference type="PANTHER" id="PTHR19879:SF9">
    <property type="entry name" value="TRANSCRIPTION INITIATION FACTOR TFIID SUBUNIT 5"/>
    <property type="match status" value="1"/>
</dbReference>
<dbReference type="InterPro" id="IPR005158">
    <property type="entry name" value="BTAD"/>
</dbReference>
<dbReference type="SMART" id="SM00320">
    <property type="entry name" value="WD40"/>
    <property type="match status" value="10"/>
</dbReference>
<dbReference type="InterPro" id="IPR036322">
    <property type="entry name" value="WD40_repeat_dom_sf"/>
</dbReference>
<dbReference type="InterPro" id="IPR001680">
    <property type="entry name" value="WD40_rpt"/>
</dbReference>
<dbReference type="SUPFAM" id="SSF46894">
    <property type="entry name" value="C-terminal effector domain of the bipartite response regulators"/>
    <property type="match status" value="1"/>
</dbReference>
<dbReference type="InterPro" id="IPR008271">
    <property type="entry name" value="Ser/Thr_kinase_AS"/>
</dbReference>
<dbReference type="PROSITE" id="PS50011">
    <property type="entry name" value="PROTEIN_KINASE_DOM"/>
    <property type="match status" value="1"/>
</dbReference>
<dbReference type="InterPro" id="IPR011990">
    <property type="entry name" value="TPR-like_helical_dom_sf"/>
</dbReference>
<evidence type="ECO:0000256" key="9">
    <source>
        <dbReference type="PROSITE-ProRule" id="PRU10141"/>
    </source>
</evidence>
<organism evidence="12 13">
    <name type="scientific">Nocardioides taihuensis</name>
    <dbReference type="NCBI Taxonomy" id="1835606"/>
    <lineage>
        <taxon>Bacteria</taxon>
        <taxon>Bacillati</taxon>
        <taxon>Actinomycetota</taxon>
        <taxon>Actinomycetes</taxon>
        <taxon>Propionibacteriales</taxon>
        <taxon>Nocardioidaceae</taxon>
        <taxon>Nocardioides</taxon>
    </lineage>
</organism>
<keyword evidence="5 9" id="KW-0067">ATP-binding</keyword>
<dbReference type="Gene3D" id="3.30.200.20">
    <property type="entry name" value="Phosphorylase Kinase, domain 1"/>
    <property type="match status" value="1"/>
</dbReference>
<feature type="binding site" evidence="9">
    <location>
        <position position="283"/>
    </location>
    <ligand>
        <name>ATP</name>
        <dbReference type="ChEBI" id="CHEBI:30616"/>
    </ligand>
</feature>
<dbReference type="CDD" id="cd14014">
    <property type="entry name" value="STKc_PknB_like"/>
    <property type="match status" value="1"/>
</dbReference>
<keyword evidence="13" id="KW-1185">Reference proteome</keyword>
<dbReference type="Proteomes" id="UP001596087">
    <property type="component" value="Unassembled WGS sequence"/>
</dbReference>
<evidence type="ECO:0000256" key="7">
    <source>
        <dbReference type="PROSITE-ProRule" id="PRU00221"/>
    </source>
</evidence>
<dbReference type="Pfam" id="PF03704">
    <property type="entry name" value="BTAD"/>
    <property type="match status" value="1"/>
</dbReference>
<dbReference type="Pfam" id="PF00069">
    <property type="entry name" value="Pkinase"/>
    <property type="match status" value="1"/>
</dbReference>
<dbReference type="InterPro" id="IPR011009">
    <property type="entry name" value="Kinase-like_dom_sf"/>
</dbReference>
<dbReference type="Gene3D" id="1.10.10.10">
    <property type="entry name" value="Winged helix-like DNA-binding domain superfamily/Winged helix DNA-binding domain"/>
    <property type="match status" value="1"/>
</dbReference>
<dbReference type="PANTHER" id="PTHR19879">
    <property type="entry name" value="TRANSCRIPTION INITIATION FACTOR TFIID"/>
    <property type="match status" value="1"/>
</dbReference>
<feature type="repeat" description="WD" evidence="7">
    <location>
        <begin position="1392"/>
        <end position="1423"/>
    </location>
</feature>
<evidence type="ECO:0000256" key="8">
    <source>
        <dbReference type="PROSITE-ProRule" id="PRU01091"/>
    </source>
</evidence>
<dbReference type="InterPro" id="IPR027417">
    <property type="entry name" value="P-loop_NTPase"/>
</dbReference>
<dbReference type="InterPro" id="IPR020472">
    <property type="entry name" value="WD40_PAC1"/>
</dbReference>
<dbReference type="Gene3D" id="3.40.50.300">
    <property type="entry name" value="P-loop containing nucleotide triphosphate hydrolases"/>
    <property type="match status" value="1"/>
</dbReference>
<dbReference type="CDD" id="cd15831">
    <property type="entry name" value="BTAD"/>
    <property type="match status" value="1"/>
</dbReference>
<keyword evidence="3" id="KW-0677">Repeat</keyword>
<dbReference type="SMART" id="SM00862">
    <property type="entry name" value="Trans_reg_C"/>
    <property type="match status" value="1"/>
</dbReference>
<dbReference type="InterPro" id="IPR036388">
    <property type="entry name" value="WH-like_DNA-bd_sf"/>
</dbReference>
<dbReference type="Pfam" id="PF00486">
    <property type="entry name" value="Trans_reg_C"/>
    <property type="match status" value="1"/>
</dbReference>
<evidence type="ECO:0000259" key="10">
    <source>
        <dbReference type="PROSITE" id="PS50011"/>
    </source>
</evidence>
<feature type="DNA-binding region" description="OmpR/PhoB-type" evidence="8">
    <location>
        <begin position="1"/>
        <end position="89"/>
    </location>
</feature>
<dbReference type="PROSITE" id="PS00108">
    <property type="entry name" value="PROTEIN_KINASE_ST"/>
    <property type="match status" value="1"/>
</dbReference>
<accession>A0ABW0BDP5</accession>
<comment type="similarity">
    <text evidence="1">Belongs to the AfsR/DnrI/RedD regulatory family.</text>
</comment>
<dbReference type="SMART" id="SM00220">
    <property type="entry name" value="S_TKc"/>
    <property type="match status" value="1"/>
</dbReference>
<dbReference type="InterPro" id="IPR015943">
    <property type="entry name" value="WD40/YVTN_repeat-like_dom_sf"/>
</dbReference>
<dbReference type="PRINTS" id="PR00320">
    <property type="entry name" value="GPROTEINBRPT"/>
</dbReference>
<dbReference type="Gene3D" id="1.25.40.10">
    <property type="entry name" value="Tetratricopeptide repeat domain"/>
    <property type="match status" value="1"/>
</dbReference>
<keyword evidence="2 7" id="KW-0853">WD repeat</keyword>
<reference evidence="13" key="1">
    <citation type="journal article" date="2019" name="Int. J. Syst. Evol. Microbiol.">
        <title>The Global Catalogue of Microorganisms (GCM) 10K type strain sequencing project: providing services to taxonomists for standard genome sequencing and annotation.</title>
        <authorList>
            <consortium name="The Broad Institute Genomics Platform"/>
            <consortium name="The Broad Institute Genome Sequencing Center for Infectious Disease"/>
            <person name="Wu L."/>
            <person name="Ma J."/>
        </authorList>
    </citation>
    <scope>NUCLEOTIDE SEQUENCE [LARGE SCALE GENOMIC DNA]</scope>
    <source>
        <strain evidence="13">DFY41</strain>
    </source>
</reference>
<dbReference type="InterPro" id="IPR016032">
    <property type="entry name" value="Sig_transdc_resp-reg_C-effctor"/>
</dbReference>
<feature type="repeat" description="WD" evidence="7">
    <location>
        <begin position="1639"/>
        <end position="1680"/>
    </location>
</feature>
<sequence>MEFRLLGPLEAEGRDGAISLGGRKQRTVLAHLLIRVNRVVATDRLIDLVWDDDPPPAVRNVLQTYVSRLRKGIGPERLVTRHGGYVLLADPSEIDAEAFTTLVEHARTSTPIDADEAVLHYRRAEALWRGSALEDLADQPSLRSEIARLDELRMTATEERIVVELALGRHRELVAELEALTTAHPLREALWAQLMTALYRSGRQSEALATYRRARTHLVRELGLEPSADLKRLEQRILDQDPALDSAGIPVRGLRLLERIGEGSFGVVHRASQPQVGRDVAVKVVRPRFANDPAFIRRFEVEARLVARLEHPRIVPLYDFWREPSGAFLVMRLLRGGSLRDVLAQGPLPADQALAVVEHVGAALATAHRNGVVHRDVKPANILFDEERNAYLSDFGIARGLDQLREDDLSPVTGSSVHYLSPEEVRGETPTERADIYRLGLVLFEMLTGQHPWELAGTANDADGRADDLPSLASLRPDLPPGLETVVRRATCSEPADRYADVPSLVDAVVAALRATPSPDLSRIPAHNPYKGLRPFEEPDAADFFGREHLVCHLVERLADESDSSRIVALVGPSGSGKSSVVHAGLVPAMRAGAVSGSERWLVAEMTPGAHPFVDLAAAFLALAPTVPPRDLFEGLERGGEALLAAVEWLLPDDGSRLLLVIDQFEGVFTDADEVTRSRFLAALDEAAATPGGRLRVVLTLRADFLDRPLAHSGFASHLRSGTELVVALTPEELERSIAGPAERAGLVLEPSLVARLVSDVHDQPGGLPLLQFALAELVDGASTSTLSLAAYADLGGVAGAVARGAEETYASLSPRQQDRARQLFLRLVQRGDGARPTRRRVLRAELGSLADDPAEMDQVVDAFVRRRLLSLDRDTDSRAPTVELAHESLLDAWARLEGWVEDAQDDLVVQRRLARAVRDWREASGEPSFLAAGARLELFESWRARTDLGVTPEEDAFLRASAEQRDRLRAEDAARQQRERSLERRSLRRSRYLVGALTAGVLVAGALVLLAVDQRHEAERARRDAVTRELAAAAVANIDVDPERSVLLALAAVEESRAGGGGTPPEVWEALHRAVLASRIVLRVPGLGGALDWSPHGDLFVTEGPEESGLVDVRDAATGESVRSFRGHDGDVNLAVFSDDGSLLATSGDDGAVRVWDPRTGRELQSLEGPPGQVWGVSFSPDGSLVAASHWESGVVRVWEVSTGDLVSKAGGLLPSLTTSFSPDGRRLAIGTFGSESVVVDVGTGTAVATLPNPEGGVNGVDWSPDGRWIASSPITGQVRIHDARSGKLWSSLYGHLGPVVATDWSADSARLVTGSGDGTVRVWALNGTGGRQVLSIPVQERGGGLWVAFSPDGQQVMAGDQEGTAVKVFDVGVTGDAEWTNVDAGAAPLLGFTRDGAQLVTASDDGSIRVWDVRTAAGTTTLRGQRRGPAAVVPLSVGPHGEVASSIGGLVTVRGPERTSAPATVGSATGVADVAWSPDGTVLALVHGNGRVEVVEPQQGPPLVRLDEESGHIALGARFSPDGELLAVSHTPAGRLDPSRAGVTVWSWRDGTVRHTFPGGGRLSFSADASLLAVAPVFGPVRIWDVRTGEEVARFVGHTGNATDVEFAPSGTRVATASADGTVRLWEATTGVEQIMLRGHSGTVTDVAFSADGTKLASASADGLARVWALDPQDLVAIAESSVTRGLSPEECSRYPAAC</sequence>
<proteinExistence type="inferred from homology"/>
<dbReference type="SUPFAM" id="SSF56112">
    <property type="entry name" value="Protein kinase-like (PK-like)"/>
    <property type="match status" value="1"/>
</dbReference>
<evidence type="ECO:0000259" key="11">
    <source>
        <dbReference type="PROSITE" id="PS51755"/>
    </source>
</evidence>
<dbReference type="Pfam" id="PF00400">
    <property type="entry name" value="WD40"/>
    <property type="match status" value="7"/>
</dbReference>
<feature type="domain" description="Protein kinase" evidence="10">
    <location>
        <begin position="254"/>
        <end position="510"/>
    </location>
</feature>
<dbReference type="InterPro" id="IPR001867">
    <property type="entry name" value="OmpR/PhoB-type_DNA-bd"/>
</dbReference>
<dbReference type="SUPFAM" id="SSF48452">
    <property type="entry name" value="TPR-like"/>
    <property type="match status" value="1"/>
</dbReference>
<evidence type="ECO:0000256" key="3">
    <source>
        <dbReference type="ARBA" id="ARBA00022737"/>
    </source>
</evidence>
<feature type="repeat" description="WD" evidence="7">
    <location>
        <begin position="1294"/>
        <end position="1328"/>
    </location>
</feature>
<dbReference type="PROSITE" id="PS51755">
    <property type="entry name" value="OMPR_PHOB"/>
    <property type="match status" value="1"/>
</dbReference>
<evidence type="ECO:0000256" key="4">
    <source>
        <dbReference type="ARBA" id="ARBA00022741"/>
    </source>
</evidence>
<dbReference type="EMBL" id="JBHSKD010000002">
    <property type="protein sequence ID" value="MFC5175425.1"/>
    <property type="molecule type" value="Genomic_DNA"/>
</dbReference>
<dbReference type="InterPro" id="IPR049052">
    <property type="entry name" value="nSTAND1"/>
</dbReference>
<feature type="domain" description="OmpR/PhoB-type" evidence="11">
    <location>
        <begin position="1"/>
        <end position="89"/>
    </location>
</feature>
<dbReference type="InterPro" id="IPR019775">
    <property type="entry name" value="WD40_repeat_CS"/>
</dbReference>
<dbReference type="CDD" id="cd00200">
    <property type="entry name" value="WD40"/>
    <property type="match status" value="2"/>
</dbReference>
<evidence type="ECO:0000313" key="12">
    <source>
        <dbReference type="EMBL" id="MFC5175425.1"/>
    </source>
</evidence>
<feature type="repeat" description="WD" evidence="7">
    <location>
        <begin position="1126"/>
        <end position="1167"/>
    </location>
</feature>
<dbReference type="SMART" id="SM01043">
    <property type="entry name" value="BTAD"/>
    <property type="match status" value="1"/>
</dbReference>
<dbReference type="SUPFAM" id="SSF50978">
    <property type="entry name" value="WD40 repeat-like"/>
    <property type="match status" value="2"/>
</dbReference>
<dbReference type="RefSeq" id="WP_378586166.1">
    <property type="nucleotide sequence ID" value="NZ_JBHSKD010000002.1"/>
</dbReference>
<dbReference type="PROSITE" id="PS50082">
    <property type="entry name" value="WD_REPEATS_2"/>
    <property type="match status" value="5"/>
</dbReference>
<dbReference type="PROSITE" id="PS00678">
    <property type="entry name" value="WD_REPEATS_1"/>
    <property type="match status" value="2"/>
</dbReference>
<evidence type="ECO:0000256" key="6">
    <source>
        <dbReference type="ARBA" id="ARBA00023125"/>
    </source>
</evidence>
<keyword evidence="4 9" id="KW-0547">Nucleotide-binding</keyword>
<dbReference type="Gene3D" id="2.130.10.10">
    <property type="entry name" value="YVTN repeat-like/Quinoprotein amine dehydrogenase"/>
    <property type="match status" value="4"/>
</dbReference>
<dbReference type="Pfam" id="PF20703">
    <property type="entry name" value="nSTAND1"/>
    <property type="match status" value="1"/>
</dbReference>
<comment type="caution">
    <text evidence="12">The sequence shown here is derived from an EMBL/GenBank/DDBJ whole genome shotgun (WGS) entry which is preliminary data.</text>
</comment>
<dbReference type="InterPro" id="IPR017441">
    <property type="entry name" value="Protein_kinase_ATP_BS"/>
</dbReference>
<dbReference type="SUPFAM" id="SSF52540">
    <property type="entry name" value="P-loop containing nucleoside triphosphate hydrolases"/>
    <property type="match status" value="1"/>
</dbReference>
<keyword evidence="6 8" id="KW-0238">DNA-binding</keyword>
<dbReference type="Gene3D" id="1.10.510.10">
    <property type="entry name" value="Transferase(Phosphotransferase) domain 1"/>
    <property type="match status" value="1"/>
</dbReference>
<dbReference type="PROSITE" id="PS00107">
    <property type="entry name" value="PROTEIN_KINASE_ATP"/>
    <property type="match status" value="1"/>
</dbReference>
<protein>
    <submittedName>
        <fullName evidence="12">BTAD domain-containing putative transcriptional regulator</fullName>
    </submittedName>
</protein>